<dbReference type="Proteomes" id="UP000192760">
    <property type="component" value="Unassembled WGS sequence"/>
</dbReference>
<gene>
    <name evidence="1" type="ORF">BST30_05415</name>
</gene>
<dbReference type="STRING" id="560555.BST30_05415"/>
<dbReference type="EMBL" id="MVHW01000004">
    <property type="protein sequence ID" value="ORB08038.1"/>
    <property type="molecule type" value="Genomic_DNA"/>
</dbReference>
<keyword evidence="1" id="KW-0645">Protease</keyword>
<accession>A0A1X0G2L2</accession>
<protein>
    <submittedName>
        <fullName evidence="1">CAAX protease</fullName>
    </submittedName>
</protein>
<dbReference type="AlphaFoldDB" id="A0A1X0G2L2"/>
<dbReference type="GO" id="GO:0006508">
    <property type="term" value="P:proteolysis"/>
    <property type="evidence" value="ECO:0007669"/>
    <property type="project" value="UniProtKB-KW"/>
</dbReference>
<evidence type="ECO:0000313" key="1">
    <source>
        <dbReference type="EMBL" id="ORB08038.1"/>
    </source>
</evidence>
<organism evidence="1 2">
    <name type="scientific">Mycobacterium mantenii</name>
    <dbReference type="NCBI Taxonomy" id="560555"/>
    <lineage>
        <taxon>Bacteria</taxon>
        <taxon>Bacillati</taxon>
        <taxon>Actinomycetota</taxon>
        <taxon>Actinomycetes</taxon>
        <taxon>Mycobacteriales</taxon>
        <taxon>Mycobacteriaceae</taxon>
        <taxon>Mycobacterium</taxon>
        <taxon>Mycobacterium avium complex (MAC)</taxon>
    </lineage>
</organism>
<name>A0A1X0G2L2_MYCNT</name>
<sequence length="217" mass="24165">MAVPYGPWVESWFSSDRFATYLRMAGHDRSRALALYEWSTSLNAALLHDFAHLEVGLRNMYDTALKGAVAGGDIHWLDSTSADHLFPRSVAGNARTHRDIATARDNAGGNAAPAGKVIAELTFGFWVFLTSRRHEPLVWLPHLAHAYPSGTHRVQLHNGLSDLLKARNRVAHHEPATARSGREIIRRIRGHARYISAELAQHIDATSTVETIIRNRP</sequence>
<proteinExistence type="predicted"/>
<evidence type="ECO:0000313" key="2">
    <source>
        <dbReference type="Proteomes" id="UP000192760"/>
    </source>
</evidence>
<reference evidence="1 2" key="1">
    <citation type="submission" date="2017-02" db="EMBL/GenBank/DDBJ databases">
        <title>The new phylogeny of genus Mycobacterium.</title>
        <authorList>
            <person name="Tortoli E."/>
            <person name="Trovato A."/>
            <person name="Cirillo D.M."/>
        </authorList>
    </citation>
    <scope>NUCLEOTIDE SEQUENCE [LARGE SCALE GENOMIC DNA]</scope>
    <source>
        <strain evidence="1 2">DSM 45255</strain>
    </source>
</reference>
<dbReference type="GO" id="GO:0008233">
    <property type="term" value="F:peptidase activity"/>
    <property type="evidence" value="ECO:0007669"/>
    <property type="project" value="UniProtKB-KW"/>
</dbReference>
<keyword evidence="1" id="KW-0378">Hydrolase</keyword>
<comment type="caution">
    <text evidence="1">The sequence shown here is derived from an EMBL/GenBank/DDBJ whole genome shotgun (WGS) entry which is preliminary data.</text>
</comment>